<accession>A0A5E7FSG1</accession>
<comment type="similarity">
    <text evidence="4">Belongs to the RfaH family.</text>
</comment>
<evidence type="ECO:0000313" key="7">
    <source>
        <dbReference type="Proteomes" id="UP000409037"/>
    </source>
</evidence>
<evidence type="ECO:0000256" key="3">
    <source>
        <dbReference type="ARBA" id="ARBA00023163"/>
    </source>
</evidence>
<dbReference type="Pfam" id="PF02357">
    <property type="entry name" value="NusG"/>
    <property type="match status" value="1"/>
</dbReference>
<sequence>MPLQHPPPRWYLIQCKPRQDSRAEENLTRQAFKCYRPTHHVERIQRGRRTTSVESLFPGYLFIQLDQLNDNWHPIRSTRGVNQLVTFGKQPIAVADELIDQLKQRLNEKPPESETLEPGDRVRINSGSYKELEAIFLSRDGAERIVILLHLLHREHTLSIPISSIEKTDPHHGL</sequence>
<dbReference type="SMART" id="SM00738">
    <property type="entry name" value="NGN"/>
    <property type="match status" value="1"/>
</dbReference>
<evidence type="ECO:0000259" key="5">
    <source>
        <dbReference type="SMART" id="SM00738"/>
    </source>
</evidence>
<dbReference type="Proteomes" id="UP000409037">
    <property type="component" value="Unassembled WGS sequence"/>
</dbReference>
<keyword evidence="3 4" id="KW-0804">Transcription</keyword>
<keyword evidence="4" id="KW-0238">DNA-binding</keyword>
<organism evidence="6 7">
    <name type="scientific">Pseudomonas fluorescens</name>
    <dbReference type="NCBI Taxonomy" id="294"/>
    <lineage>
        <taxon>Bacteria</taxon>
        <taxon>Pseudomonadati</taxon>
        <taxon>Pseudomonadota</taxon>
        <taxon>Gammaproteobacteria</taxon>
        <taxon>Pseudomonadales</taxon>
        <taxon>Pseudomonadaceae</taxon>
        <taxon>Pseudomonas</taxon>
    </lineage>
</organism>
<evidence type="ECO:0000313" key="6">
    <source>
        <dbReference type="EMBL" id="VVO42286.1"/>
    </source>
</evidence>
<dbReference type="NCBIfam" id="NF006534">
    <property type="entry name" value="PRK09014.1"/>
    <property type="match status" value="1"/>
</dbReference>
<dbReference type="InterPro" id="IPR006645">
    <property type="entry name" value="NGN-like_dom"/>
</dbReference>
<name>A0A5E7FSG1_PSEFL</name>
<dbReference type="PANTHER" id="PTHR30265">
    <property type="entry name" value="RHO-INTERACTING TRANSCRIPTION TERMINATION FACTOR NUSG"/>
    <property type="match status" value="1"/>
</dbReference>
<dbReference type="GO" id="GO:0003677">
    <property type="term" value="F:DNA binding"/>
    <property type="evidence" value="ECO:0007669"/>
    <property type="project" value="UniProtKB-UniRule"/>
</dbReference>
<dbReference type="OrthoDB" id="9790639at2"/>
<dbReference type="InterPro" id="IPR010215">
    <property type="entry name" value="Transcription_antiterm_RfaH"/>
</dbReference>
<feature type="domain" description="NusG-like N-terminal" evidence="5">
    <location>
        <begin position="7"/>
        <end position="106"/>
    </location>
</feature>
<evidence type="ECO:0000256" key="1">
    <source>
        <dbReference type="ARBA" id="ARBA00022814"/>
    </source>
</evidence>
<proteinExistence type="inferred from homology"/>
<evidence type="ECO:0000256" key="4">
    <source>
        <dbReference type="HAMAP-Rule" id="MF_00951"/>
    </source>
</evidence>
<dbReference type="RefSeq" id="WP_150801049.1">
    <property type="nucleotide sequence ID" value="NZ_CABVHU010000023.1"/>
</dbReference>
<dbReference type="AlphaFoldDB" id="A0A5E7FSG1"/>
<dbReference type="GO" id="GO:0005829">
    <property type="term" value="C:cytosol"/>
    <property type="evidence" value="ECO:0007669"/>
    <property type="project" value="TreeGrafter"/>
</dbReference>
<dbReference type="CDD" id="cd09892">
    <property type="entry name" value="NGN_SP_RfaH"/>
    <property type="match status" value="1"/>
</dbReference>
<dbReference type="InterPro" id="IPR036735">
    <property type="entry name" value="NGN_dom_sf"/>
</dbReference>
<dbReference type="EMBL" id="CABVHU010000023">
    <property type="protein sequence ID" value="VVO42286.1"/>
    <property type="molecule type" value="Genomic_DNA"/>
</dbReference>
<dbReference type="SUPFAM" id="SSF82679">
    <property type="entry name" value="N-utilization substance G protein NusG, N-terminal domain"/>
    <property type="match status" value="1"/>
</dbReference>
<dbReference type="PANTHER" id="PTHR30265:SF7">
    <property type="entry name" value="TRANSCRIPTION ANTITERMINATION PROTEIN RFAH"/>
    <property type="match status" value="1"/>
</dbReference>
<dbReference type="Gene3D" id="3.30.70.940">
    <property type="entry name" value="NusG, N-terminal domain"/>
    <property type="match status" value="1"/>
</dbReference>
<dbReference type="HAMAP" id="MF_00951">
    <property type="entry name" value="RfaH"/>
    <property type="match status" value="1"/>
</dbReference>
<gene>
    <name evidence="6" type="primary">rfaH_2</name>
    <name evidence="4" type="synonym">rfaH</name>
    <name evidence="6" type="ORF">PS833_05981</name>
</gene>
<keyword evidence="1 4" id="KW-0889">Transcription antitermination</keyword>
<dbReference type="NCBIfam" id="TIGR01955">
    <property type="entry name" value="RfaH"/>
    <property type="match status" value="1"/>
</dbReference>
<reference evidence="6 7" key="1">
    <citation type="submission" date="2019-09" db="EMBL/GenBank/DDBJ databases">
        <authorList>
            <person name="Chandra G."/>
            <person name="Truman W A."/>
        </authorList>
    </citation>
    <scope>NUCLEOTIDE SEQUENCE [LARGE SCALE GENOMIC DNA]</scope>
    <source>
        <strain evidence="6">PS833</strain>
    </source>
</reference>
<dbReference type="InterPro" id="IPR043425">
    <property type="entry name" value="NusG-like"/>
</dbReference>
<keyword evidence="2 4" id="KW-0805">Transcription regulation</keyword>
<dbReference type="GO" id="GO:0001073">
    <property type="term" value="F:transcription antitermination factor activity, DNA binding"/>
    <property type="evidence" value="ECO:0007669"/>
    <property type="project" value="UniProtKB-UniRule"/>
</dbReference>
<comment type="function">
    <text evidence="4">Enhances distal genes transcription elongation in a specialized subset of operons that encode extracytoplasmic components.</text>
</comment>
<dbReference type="GO" id="GO:0006354">
    <property type="term" value="P:DNA-templated transcription elongation"/>
    <property type="evidence" value="ECO:0007669"/>
    <property type="project" value="InterPro"/>
</dbReference>
<protein>
    <recommendedName>
        <fullName evidence="4">Transcription antitermination protein RfaH</fullName>
    </recommendedName>
</protein>
<evidence type="ECO:0000256" key="2">
    <source>
        <dbReference type="ARBA" id="ARBA00023015"/>
    </source>
</evidence>
<comment type="subunit">
    <text evidence="4">Interacts with both the nontemplate DNA and the RNA polymerase (RNAP).</text>
</comment>